<accession>A0AAD9T272</accession>
<evidence type="ECO:0000313" key="2">
    <source>
        <dbReference type="EMBL" id="KAK2627219.1"/>
    </source>
</evidence>
<keyword evidence="3" id="KW-1185">Reference proteome</keyword>
<reference evidence="2" key="1">
    <citation type="submission" date="2023-06" db="EMBL/GenBank/DDBJ databases">
        <title>Draft genome of Marssonina rosae.</title>
        <authorList>
            <person name="Cheng Q."/>
        </authorList>
    </citation>
    <scope>NUCLEOTIDE SEQUENCE</scope>
    <source>
        <strain evidence="2">R4</strain>
    </source>
</reference>
<sequence>MAQGGHPTSTIDVLQSMINGILIETGKALRPSKKDGSKSLDAVNTRLKATIPSMAEHFHEALDDLESDIVRAKAVLLRDLEILRAKRIVLEDPVPVVQDVKSENGVNGEVEDSNDGKIAANGNELSPMGTVKQEGRGESPETQTPFEPPRPVAVMISQPVEDVKIPDDEPTSPAPAPLHEQGAGSKPIEPSVDIQSATVGSVAEPQNSSVDSLFDNPGSGDTEGPDLHFDDMDLSNLGAKSQTENTSQSQSNEFDLSGFNVPDLGTSTQTNTNPLTESEQENISAMVSTSDGKNMDIDMDMAGAEESVFDDMFFGDADDTGIGGGGEMQHGDFDNAFFGLD</sequence>
<feature type="compositionally biased region" description="Polar residues" evidence="1">
    <location>
        <begin position="265"/>
        <end position="282"/>
    </location>
</feature>
<dbReference type="Proteomes" id="UP001285354">
    <property type="component" value="Unassembled WGS sequence"/>
</dbReference>
<comment type="caution">
    <text evidence="2">The sequence shown here is derived from an EMBL/GenBank/DDBJ whole genome shotgun (WGS) entry which is preliminary data.</text>
</comment>
<dbReference type="AlphaFoldDB" id="A0AAD9T272"/>
<gene>
    <name evidence="2" type="ORF">QTJ16_003185</name>
</gene>
<evidence type="ECO:0000313" key="3">
    <source>
        <dbReference type="Proteomes" id="UP001285354"/>
    </source>
</evidence>
<evidence type="ECO:0000256" key="1">
    <source>
        <dbReference type="SAM" id="MobiDB-lite"/>
    </source>
</evidence>
<name>A0AAD9T272_9HELO</name>
<organism evidence="2 3">
    <name type="scientific">Diplocarpon rosae</name>
    <dbReference type="NCBI Taxonomy" id="946125"/>
    <lineage>
        <taxon>Eukaryota</taxon>
        <taxon>Fungi</taxon>
        <taxon>Dikarya</taxon>
        <taxon>Ascomycota</taxon>
        <taxon>Pezizomycotina</taxon>
        <taxon>Leotiomycetes</taxon>
        <taxon>Helotiales</taxon>
        <taxon>Drepanopezizaceae</taxon>
        <taxon>Diplocarpon</taxon>
    </lineage>
</organism>
<feature type="region of interest" description="Disordered" evidence="1">
    <location>
        <begin position="163"/>
        <end position="282"/>
    </location>
</feature>
<protein>
    <submittedName>
        <fullName evidence="2">Uncharacterized protein</fullName>
    </submittedName>
</protein>
<feature type="compositionally biased region" description="Low complexity" evidence="1">
    <location>
        <begin position="241"/>
        <end position="253"/>
    </location>
</feature>
<feature type="region of interest" description="Disordered" evidence="1">
    <location>
        <begin position="105"/>
        <end position="151"/>
    </location>
</feature>
<proteinExistence type="predicted"/>
<dbReference type="EMBL" id="JAUBYV010000004">
    <property type="protein sequence ID" value="KAK2627219.1"/>
    <property type="molecule type" value="Genomic_DNA"/>
</dbReference>
<feature type="compositionally biased region" description="Polar residues" evidence="1">
    <location>
        <begin position="193"/>
        <end position="211"/>
    </location>
</feature>